<dbReference type="InterPro" id="IPR003961">
    <property type="entry name" value="FN3_dom"/>
</dbReference>
<dbReference type="AlphaFoldDB" id="A0A1S4EJY7"/>
<dbReference type="Gene3D" id="2.60.40.10">
    <property type="entry name" value="Immunoglobulins"/>
    <property type="match status" value="1"/>
</dbReference>
<dbReference type="SUPFAM" id="SSF49265">
    <property type="entry name" value="Fibronectin type III"/>
    <property type="match status" value="1"/>
</dbReference>
<dbReference type="Proteomes" id="UP000079169">
    <property type="component" value="Unplaced"/>
</dbReference>
<sequence>MIENTAPRAPYNLTARATKNSIAVKWIPGFIKPRLEYSVWYRAVDLPEWRTLKIRSRDTSEAIITNLSPGREYELMVLSQDQHGDGMFSKSIKVVTKSTNSMDAEQFRSPAGSFVQIGKATIVQVNIEPEGYMVLWDPPEVNGHMVKEYTLKSFEDYEDNLVGSFTTVNQFYTIPFSYLHEGRTYFFQVHSFPKF</sequence>
<reference evidence="3" key="1">
    <citation type="submission" date="2025-08" db="UniProtKB">
        <authorList>
            <consortium name="RefSeq"/>
        </authorList>
    </citation>
    <scope>IDENTIFICATION</scope>
</reference>
<dbReference type="Pfam" id="PF00041">
    <property type="entry name" value="fn3"/>
    <property type="match status" value="1"/>
</dbReference>
<gene>
    <name evidence="3" type="primary">LOC103516155</name>
</gene>
<dbReference type="KEGG" id="dci:103516155"/>
<evidence type="ECO:0000313" key="3">
    <source>
        <dbReference type="RefSeq" id="XP_017302427.1"/>
    </source>
</evidence>
<keyword evidence="2" id="KW-1185">Reference proteome</keyword>
<protein>
    <submittedName>
        <fullName evidence="3">Protein borderless-like</fullName>
    </submittedName>
</protein>
<name>A0A1S4EJY7_DIACI</name>
<dbReference type="InterPro" id="IPR013783">
    <property type="entry name" value="Ig-like_fold"/>
</dbReference>
<dbReference type="GeneID" id="103516155"/>
<accession>A0A1S4EJY7</accession>
<dbReference type="RefSeq" id="XP_017302427.1">
    <property type="nucleotide sequence ID" value="XM_017446938.2"/>
</dbReference>
<dbReference type="SMART" id="SM00060">
    <property type="entry name" value="FN3"/>
    <property type="match status" value="1"/>
</dbReference>
<dbReference type="InterPro" id="IPR036116">
    <property type="entry name" value="FN3_sf"/>
</dbReference>
<feature type="domain" description="Fibronectin type-III" evidence="1">
    <location>
        <begin position="6"/>
        <end position="99"/>
    </location>
</feature>
<dbReference type="PaxDb" id="121845-A0A1S4EJY7"/>
<dbReference type="STRING" id="121845.A0A1S4EJY7"/>
<proteinExistence type="predicted"/>
<organism evidence="2 3">
    <name type="scientific">Diaphorina citri</name>
    <name type="common">Asian citrus psyllid</name>
    <dbReference type="NCBI Taxonomy" id="121845"/>
    <lineage>
        <taxon>Eukaryota</taxon>
        <taxon>Metazoa</taxon>
        <taxon>Ecdysozoa</taxon>
        <taxon>Arthropoda</taxon>
        <taxon>Hexapoda</taxon>
        <taxon>Insecta</taxon>
        <taxon>Pterygota</taxon>
        <taxon>Neoptera</taxon>
        <taxon>Paraneoptera</taxon>
        <taxon>Hemiptera</taxon>
        <taxon>Sternorrhyncha</taxon>
        <taxon>Psylloidea</taxon>
        <taxon>Psyllidae</taxon>
        <taxon>Diaphorininae</taxon>
        <taxon>Diaphorina</taxon>
    </lineage>
</organism>
<dbReference type="CDD" id="cd00063">
    <property type="entry name" value="FN3"/>
    <property type="match status" value="1"/>
</dbReference>
<evidence type="ECO:0000259" key="1">
    <source>
        <dbReference type="PROSITE" id="PS50853"/>
    </source>
</evidence>
<evidence type="ECO:0000313" key="2">
    <source>
        <dbReference type="Proteomes" id="UP000079169"/>
    </source>
</evidence>
<dbReference type="PROSITE" id="PS50853">
    <property type="entry name" value="FN3"/>
    <property type="match status" value="1"/>
</dbReference>